<keyword evidence="1" id="KW-0347">Helicase</keyword>
<dbReference type="Proteomes" id="UP000192501">
    <property type="component" value="Unassembled WGS sequence"/>
</dbReference>
<accession>A0A1X0QHY7</accession>
<comment type="similarity">
    <text evidence="1">Belongs to the RuvB family.</text>
</comment>
<gene>
    <name evidence="3" type="primary">RUVB1</name>
    <name evidence="3" type="ORF">A0H76_938</name>
</gene>
<proteinExistence type="inferred from homology"/>
<dbReference type="GO" id="GO:0016887">
    <property type="term" value="F:ATP hydrolysis activity"/>
    <property type="evidence" value="ECO:0007669"/>
    <property type="project" value="RHEA"/>
</dbReference>
<comment type="subcellular location">
    <subcellularLocation>
        <location evidence="1">Nucleus</location>
    </subcellularLocation>
</comment>
<dbReference type="GO" id="GO:0003678">
    <property type="term" value="F:DNA helicase activity"/>
    <property type="evidence" value="ECO:0007669"/>
    <property type="project" value="UniProtKB-EC"/>
</dbReference>
<organism evidence="3 4">
    <name type="scientific">Hepatospora eriocheir</name>
    <dbReference type="NCBI Taxonomy" id="1081669"/>
    <lineage>
        <taxon>Eukaryota</taxon>
        <taxon>Fungi</taxon>
        <taxon>Fungi incertae sedis</taxon>
        <taxon>Microsporidia</taxon>
        <taxon>Hepatosporidae</taxon>
        <taxon>Hepatospora</taxon>
    </lineage>
</organism>
<dbReference type="EMBL" id="LTAI01000209">
    <property type="protein sequence ID" value="ORD99391.1"/>
    <property type="molecule type" value="Genomic_DNA"/>
</dbReference>
<keyword evidence="1" id="KW-0547">Nucleotide-binding</keyword>
<dbReference type="VEuPathDB" id="MicrosporidiaDB:A0H76_938"/>
<dbReference type="PANTHER" id="PTHR11093">
    <property type="entry name" value="RUVB-RELATED REPTIN AND PONTIN"/>
    <property type="match status" value="1"/>
</dbReference>
<comment type="catalytic activity">
    <reaction evidence="1">
        <text>ATP + H2O = ADP + phosphate + H(+)</text>
        <dbReference type="Rhea" id="RHEA:13065"/>
        <dbReference type="ChEBI" id="CHEBI:15377"/>
        <dbReference type="ChEBI" id="CHEBI:15378"/>
        <dbReference type="ChEBI" id="CHEBI:30616"/>
        <dbReference type="ChEBI" id="CHEBI:43474"/>
        <dbReference type="ChEBI" id="CHEBI:456216"/>
        <dbReference type="EC" id="3.6.4.12"/>
    </reaction>
</comment>
<feature type="domain" description="TIP49 P-loop" evidence="2">
    <location>
        <begin position="69"/>
        <end position="198"/>
    </location>
</feature>
<keyword evidence="1" id="KW-0156">Chromatin regulator</keyword>
<comment type="caution">
    <text evidence="3">The sequence shown here is derived from an EMBL/GenBank/DDBJ whole genome shotgun (WGS) entry which is preliminary data.</text>
</comment>
<evidence type="ECO:0000256" key="1">
    <source>
        <dbReference type="RuleBase" id="RU363048"/>
    </source>
</evidence>
<sequence>MENIIEKNKVYNIPNNKVIEKLIRNFLNNKKVNTLSVVHNDDFIQSYVYRNIETCTDRNLKIVSVNEISDLENTIRDSLILSIVKKKYFYEGEVTEMKEVNEFIVITLMTKKESKVVQLPKYLKNLLDGIRVGDIIYIEPSIGIVKRIGRSEKYINEYDLEAKRYISNKKGQVFNSKDTDYTLSLYDLDFYFNRNDFNITSYTREFTNEFVENNNFIIGYTLIIIKDAHLLDECGLNIIKEYSETYESFKFILIGYMSELLIKNGMCVKLNEEMSNIDKLKILSNKANDDDFVNPIKEILNDNNLKTISTMMNISDSASEFIENLKLIK</sequence>
<dbReference type="GO" id="GO:0006281">
    <property type="term" value="P:DNA repair"/>
    <property type="evidence" value="ECO:0007669"/>
    <property type="project" value="UniProtKB-KW"/>
</dbReference>
<keyword evidence="1" id="KW-0378">Hydrolase</keyword>
<dbReference type="SUPFAM" id="SSF50249">
    <property type="entry name" value="Nucleic acid-binding proteins"/>
    <property type="match status" value="1"/>
</dbReference>
<keyword evidence="1" id="KW-0539">Nucleus</keyword>
<evidence type="ECO:0000313" key="3">
    <source>
        <dbReference type="EMBL" id="ORD99391.1"/>
    </source>
</evidence>
<evidence type="ECO:0000313" key="4">
    <source>
        <dbReference type="Proteomes" id="UP000192501"/>
    </source>
</evidence>
<keyword evidence="1" id="KW-0067">ATP-binding</keyword>
<reference evidence="3 4" key="1">
    <citation type="journal article" date="2017" name="Environ. Microbiol.">
        <title>Decay of the glycolytic pathway and adaptation to intranuclear parasitism within Enterocytozoonidae microsporidia.</title>
        <authorList>
            <person name="Wiredu Boakye D."/>
            <person name="Jaroenlak P."/>
            <person name="Prachumwat A."/>
            <person name="Williams T.A."/>
            <person name="Bateman K.S."/>
            <person name="Itsathitphaisarn O."/>
            <person name="Sritunyalucksana K."/>
            <person name="Paszkiewicz K.H."/>
            <person name="Moore K.A."/>
            <person name="Stentiford G.D."/>
            <person name="Williams B.A."/>
        </authorList>
    </citation>
    <scope>NUCLEOTIDE SEQUENCE [LARGE SCALE GENOMIC DNA]</scope>
    <source>
        <strain evidence="4">canceri</strain>
    </source>
</reference>
<keyword evidence="1" id="KW-0804">Transcription</keyword>
<dbReference type="Gene3D" id="2.40.50.360">
    <property type="entry name" value="RuvB-like helicase, domain II"/>
    <property type="match status" value="1"/>
</dbReference>
<dbReference type="GO" id="GO:0006325">
    <property type="term" value="P:chromatin organization"/>
    <property type="evidence" value="ECO:0007669"/>
    <property type="project" value="UniProtKB-KW"/>
</dbReference>
<evidence type="ECO:0000259" key="2">
    <source>
        <dbReference type="Pfam" id="PF06068"/>
    </source>
</evidence>
<dbReference type="EC" id="3.6.4.12" evidence="1"/>
<dbReference type="InterPro" id="IPR027238">
    <property type="entry name" value="RuvB-like"/>
</dbReference>
<keyword evidence="1" id="KW-0805">Transcription regulation</keyword>
<dbReference type="InterPro" id="IPR012340">
    <property type="entry name" value="NA-bd_OB-fold"/>
</dbReference>
<dbReference type="VEuPathDB" id="MicrosporidiaDB:HERIO_2309"/>
<keyword evidence="1" id="KW-0234">DNA repair</keyword>
<keyword evidence="1" id="KW-0227">DNA damage</keyword>
<dbReference type="GO" id="GO:0005634">
    <property type="term" value="C:nucleus"/>
    <property type="evidence" value="ECO:0007669"/>
    <property type="project" value="UniProtKB-SubCell"/>
</dbReference>
<dbReference type="AlphaFoldDB" id="A0A1X0QHY7"/>
<name>A0A1X0QHY7_9MICR</name>
<comment type="function">
    <text evidence="1">DNA helicase participates in several chromatin remodeling complexes, including the SWR1 and the INO80 complexes.</text>
</comment>
<dbReference type="GO" id="GO:0005524">
    <property type="term" value="F:ATP binding"/>
    <property type="evidence" value="ECO:0007669"/>
    <property type="project" value="UniProtKB-KW"/>
</dbReference>
<dbReference type="Pfam" id="PF06068">
    <property type="entry name" value="TIP49"/>
    <property type="match status" value="1"/>
</dbReference>
<dbReference type="InterPro" id="IPR010339">
    <property type="entry name" value="TIP49_P-loop"/>
</dbReference>
<protein>
    <recommendedName>
        <fullName evidence="1">RuvB-like helicase</fullName>
        <ecNumber evidence="1">3.6.4.12</ecNumber>
    </recommendedName>
</protein>
<dbReference type="InterPro" id="IPR042487">
    <property type="entry name" value="RuvBL1/2_DNA/RNA_bd_dom"/>
</dbReference>